<evidence type="ECO:0000256" key="2">
    <source>
        <dbReference type="ARBA" id="ARBA00022741"/>
    </source>
</evidence>
<dbReference type="Pfam" id="PF07714">
    <property type="entry name" value="PK_Tyr_Ser-Thr"/>
    <property type="match status" value="1"/>
</dbReference>
<keyword evidence="7" id="KW-1185">Reference proteome</keyword>
<protein>
    <recommendedName>
        <fullName evidence="5">Protein kinase domain-containing protein</fullName>
    </recommendedName>
</protein>
<sequence length="96" mass="10574">MKTSIGKTSTGLKHLDQLGLERSFQENKSHISTVIAGTLQMNRRYMAHEDLAHGQLTDKADVYSFGVLLLERLSQVGSTTRAIRTSEGAMNIPRAS</sequence>
<dbReference type="EMBL" id="JAXIOK010000001">
    <property type="protein sequence ID" value="KAK4779986.1"/>
    <property type="molecule type" value="Genomic_DNA"/>
</dbReference>
<evidence type="ECO:0000256" key="3">
    <source>
        <dbReference type="ARBA" id="ARBA00022777"/>
    </source>
</evidence>
<dbReference type="GO" id="GO:0005524">
    <property type="term" value="F:ATP binding"/>
    <property type="evidence" value="ECO:0007669"/>
    <property type="project" value="UniProtKB-KW"/>
</dbReference>
<dbReference type="InterPro" id="IPR011009">
    <property type="entry name" value="Kinase-like_dom_sf"/>
</dbReference>
<keyword evidence="1" id="KW-0808">Transferase</keyword>
<dbReference type="InterPro" id="IPR052059">
    <property type="entry name" value="CR_Ser/Thr_kinase"/>
</dbReference>
<evidence type="ECO:0000256" key="1">
    <source>
        <dbReference type="ARBA" id="ARBA00022679"/>
    </source>
</evidence>
<dbReference type="Gene3D" id="1.10.510.10">
    <property type="entry name" value="Transferase(Phosphotransferase) domain 1"/>
    <property type="match status" value="1"/>
</dbReference>
<comment type="caution">
    <text evidence="6">The sequence shown here is derived from an EMBL/GenBank/DDBJ whole genome shotgun (WGS) entry which is preliminary data.</text>
</comment>
<dbReference type="AlphaFoldDB" id="A0AAN7QX67"/>
<dbReference type="PANTHER" id="PTHR47973">
    <property type="entry name" value="CYSTEINE-RICH RECEPTOR-LIKE PROTEIN KINASE 3"/>
    <property type="match status" value="1"/>
</dbReference>
<accession>A0AAN7QX67</accession>
<dbReference type="InterPro" id="IPR001245">
    <property type="entry name" value="Ser-Thr/Tyr_kinase_cat_dom"/>
</dbReference>
<evidence type="ECO:0000256" key="4">
    <source>
        <dbReference type="ARBA" id="ARBA00022840"/>
    </source>
</evidence>
<evidence type="ECO:0000259" key="5">
    <source>
        <dbReference type="PROSITE" id="PS50011"/>
    </source>
</evidence>
<dbReference type="GO" id="GO:0004672">
    <property type="term" value="F:protein kinase activity"/>
    <property type="evidence" value="ECO:0007669"/>
    <property type="project" value="InterPro"/>
</dbReference>
<reference evidence="6 7" key="1">
    <citation type="journal article" date="2023" name="Hortic Res">
        <title>Pangenome of water caltrop reveals structural variations and asymmetric subgenome divergence after allopolyploidization.</title>
        <authorList>
            <person name="Zhang X."/>
            <person name="Chen Y."/>
            <person name="Wang L."/>
            <person name="Yuan Y."/>
            <person name="Fang M."/>
            <person name="Shi L."/>
            <person name="Lu R."/>
            <person name="Comes H.P."/>
            <person name="Ma Y."/>
            <person name="Chen Y."/>
            <person name="Huang G."/>
            <person name="Zhou Y."/>
            <person name="Zheng Z."/>
            <person name="Qiu Y."/>
        </authorList>
    </citation>
    <scope>NUCLEOTIDE SEQUENCE [LARGE SCALE GENOMIC DNA]</scope>
    <source>
        <tissue evidence="6">Roots</tissue>
    </source>
</reference>
<evidence type="ECO:0000313" key="7">
    <source>
        <dbReference type="Proteomes" id="UP001345219"/>
    </source>
</evidence>
<evidence type="ECO:0000313" key="6">
    <source>
        <dbReference type="EMBL" id="KAK4779986.1"/>
    </source>
</evidence>
<keyword evidence="4" id="KW-0067">ATP-binding</keyword>
<dbReference type="InterPro" id="IPR000719">
    <property type="entry name" value="Prot_kinase_dom"/>
</dbReference>
<feature type="domain" description="Protein kinase" evidence="5">
    <location>
        <begin position="1"/>
        <end position="96"/>
    </location>
</feature>
<name>A0AAN7QX67_9MYRT</name>
<proteinExistence type="predicted"/>
<dbReference type="SUPFAM" id="SSF56112">
    <property type="entry name" value="Protein kinase-like (PK-like)"/>
    <property type="match status" value="1"/>
</dbReference>
<organism evidence="6 7">
    <name type="scientific">Trapa incisa</name>
    <dbReference type="NCBI Taxonomy" id="236973"/>
    <lineage>
        <taxon>Eukaryota</taxon>
        <taxon>Viridiplantae</taxon>
        <taxon>Streptophyta</taxon>
        <taxon>Embryophyta</taxon>
        <taxon>Tracheophyta</taxon>
        <taxon>Spermatophyta</taxon>
        <taxon>Magnoliopsida</taxon>
        <taxon>eudicotyledons</taxon>
        <taxon>Gunneridae</taxon>
        <taxon>Pentapetalae</taxon>
        <taxon>rosids</taxon>
        <taxon>malvids</taxon>
        <taxon>Myrtales</taxon>
        <taxon>Lythraceae</taxon>
        <taxon>Trapa</taxon>
    </lineage>
</organism>
<gene>
    <name evidence="6" type="ORF">SAY87_016092</name>
</gene>
<dbReference type="PROSITE" id="PS50011">
    <property type="entry name" value="PROTEIN_KINASE_DOM"/>
    <property type="match status" value="1"/>
</dbReference>
<dbReference type="Proteomes" id="UP001345219">
    <property type="component" value="Chromosome 13"/>
</dbReference>
<keyword evidence="3" id="KW-0418">Kinase</keyword>
<keyword evidence="2" id="KW-0547">Nucleotide-binding</keyword>